<gene>
    <name evidence="2" type="ORF">ACFL27_22065</name>
</gene>
<accession>A0ABV6Z361</accession>
<dbReference type="EMBL" id="JBHPBY010000385">
    <property type="protein sequence ID" value="MFC1852894.1"/>
    <property type="molecule type" value="Genomic_DNA"/>
</dbReference>
<feature type="non-terminal residue" evidence="2">
    <location>
        <position position="260"/>
    </location>
</feature>
<dbReference type="Pfam" id="PF00535">
    <property type="entry name" value="Glycos_transf_2"/>
    <property type="match status" value="1"/>
</dbReference>
<name>A0ABV6Z361_UNCC1</name>
<comment type="caution">
    <text evidence="2">The sequence shown here is derived from an EMBL/GenBank/DDBJ whole genome shotgun (WGS) entry which is preliminary data.</text>
</comment>
<dbReference type="PANTHER" id="PTHR43179:SF10">
    <property type="entry name" value="GLYCOSYL TRANSFERASE"/>
    <property type="match status" value="1"/>
</dbReference>
<dbReference type="PANTHER" id="PTHR43179">
    <property type="entry name" value="RHAMNOSYLTRANSFERASE WBBL"/>
    <property type="match status" value="1"/>
</dbReference>
<dbReference type="Proteomes" id="UP001594351">
    <property type="component" value="Unassembled WGS sequence"/>
</dbReference>
<dbReference type="Gene3D" id="3.90.550.10">
    <property type="entry name" value="Spore Coat Polysaccharide Biosynthesis Protein SpsA, Chain A"/>
    <property type="match status" value="1"/>
</dbReference>
<organism evidence="2 3">
    <name type="scientific">candidate division CSSED10-310 bacterium</name>
    <dbReference type="NCBI Taxonomy" id="2855610"/>
    <lineage>
        <taxon>Bacteria</taxon>
        <taxon>Bacteria division CSSED10-310</taxon>
    </lineage>
</organism>
<proteinExistence type="predicted"/>
<dbReference type="GO" id="GO:0016757">
    <property type="term" value="F:glycosyltransferase activity"/>
    <property type="evidence" value="ECO:0007669"/>
    <property type="project" value="UniProtKB-KW"/>
</dbReference>
<protein>
    <submittedName>
        <fullName evidence="2">Glycosyltransferase family 2 protein</fullName>
        <ecNumber evidence="2">2.4.-.-</ecNumber>
    </submittedName>
</protein>
<evidence type="ECO:0000259" key="1">
    <source>
        <dbReference type="Pfam" id="PF00535"/>
    </source>
</evidence>
<sequence>MTAAYQLTGSIVLYKNDSVIVRNAIESFLNTCLQKKLFLIDNSPTDVFSSLAAEYPELEYRLMDRNVGFGAGHNQALQVCLEKTPYHLVLNPDISFEVGQLEKLYAYMEQYQDVGLVMPKIILPDGQMQYLCKLLPTPFDLFIRRFLPDLRFLQRSKEAFELRFADYDTAMPIPYLSGCFMFLRTAVLQRIGLFDERFFLYLEDTDLTRRIYETARTMYYPEVHVIHRYGQDSYKKASVLIRHIISAIKYFSKWGWFIDP</sequence>
<dbReference type="SUPFAM" id="SSF53448">
    <property type="entry name" value="Nucleotide-diphospho-sugar transferases"/>
    <property type="match status" value="1"/>
</dbReference>
<keyword evidence="3" id="KW-1185">Reference proteome</keyword>
<evidence type="ECO:0000313" key="2">
    <source>
        <dbReference type="EMBL" id="MFC1852894.1"/>
    </source>
</evidence>
<reference evidence="2 3" key="1">
    <citation type="submission" date="2024-09" db="EMBL/GenBank/DDBJ databases">
        <title>Laminarin stimulates single cell rates of sulfate reduction while oxygen inhibits transcriptomic activity in coastal marine sediment.</title>
        <authorList>
            <person name="Lindsay M."/>
            <person name="Orcutt B."/>
            <person name="Emerson D."/>
            <person name="Stepanauskas R."/>
            <person name="D'Angelo T."/>
        </authorList>
    </citation>
    <scope>NUCLEOTIDE SEQUENCE [LARGE SCALE GENOMIC DNA]</scope>
    <source>
        <strain evidence="2">SAG AM-311-K15</strain>
    </source>
</reference>
<dbReference type="InterPro" id="IPR029044">
    <property type="entry name" value="Nucleotide-diphossugar_trans"/>
</dbReference>
<feature type="domain" description="Glycosyltransferase 2-like" evidence="1">
    <location>
        <begin position="11"/>
        <end position="127"/>
    </location>
</feature>
<dbReference type="EC" id="2.4.-.-" evidence="2"/>
<dbReference type="InterPro" id="IPR001173">
    <property type="entry name" value="Glyco_trans_2-like"/>
</dbReference>
<keyword evidence="2" id="KW-0328">Glycosyltransferase</keyword>
<evidence type="ECO:0000313" key="3">
    <source>
        <dbReference type="Proteomes" id="UP001594351"/>
    </source>
</evidence>
<dbReference type="CDD" id="cd04186">
    <property type="entry name" value="GT_2_like_c"/>
    <property type="match status" value="1"/>
</dbReference>
<keyword evidence="2" id="KW-0808">Transferase</keyword>